<reference evidence="2" key="1">
    <citation type="journal article" date="2022" name="Int. J. Mol. Sci.">
        <title>Draft Genome of Tanacetum Coccineum: Genomic Comparison of Closely Related Tanacetum-Family Plants.</title>
        <authorList>
            <person name="Yamashiro T."/>
            <person name="Shiraishi A."/>
            <person name="Nakayama K."/>
            <person name="Satake H."/>
        </authorList>
    </citation>
    <scope>NUCLEOTIDE SEQUENCE</scope>
</reference>
<keyword evidence="2" id="KW-0808">Transferase</keyword>
<dbReference type="Gene3D" id="1.10.340.70">
    <property type="match status" value="1"/>
</dbReference>
<dbReference type="Proteomes" id="UP001151760">
    <property type="component" value="Unassembled WGS sequence"/>
</dbReference>
<sequence>MKIKYQTATKKLNWQSHTGLTRGHYGADITARKVFESGIYWPTIFKDSNMYVQECDACQSAGNISARNQMLLTNILHPQTSGQTKNTNRAIKRILERTINEKRKEWADKLDDVLWAFRTAYKAPIGSTPFRIVYGKPCHMPLEMEHKAYWALKKINLDLEAAGKHRKMVRRLALSLKTYYYDHGRPPGKMQVCDKKHVKRTKNEENTDSYETLRHNGFVGYPIDYRVTLGFGSIAGGLNHVNPIIRLPLERGISMVLRKDDHSNPSVGTNPVTASIT</sequence>
<accession>A0ABQ4Z5M5</accession>
<evidence type="ECO:0000313" key="3">
    <source>
        <dbReference type="Proteomes" id="UP001151760"/>
    </source>
</evidence>
<dbReference type="InterPro" id="IPR052160">
    <property type="entry name" value="Gypsy_RT_Integrase-like"/>
</dbReference>
<name>A0ABQ4Z5M5_9ASTR</name>
<dbReference type="SUPFAM" id="SSF53098">
    <property type="entry name" value="Ribonuclease H-like"/>
    <property type="match status" value="1"/>
</dbReference>
<dbReference type="EMBL" id="BQNB010011030">
    <property type="protein sequence ID" value="GJS85172.1"/>
    <property type="molecule type" value="Genomic_DNA"/>
</dbReference>
<keyword evidence="2" id="KW-0548">Nucleotidyltransferase</keyword>
<keyword evidence="2" id="KW-0695">RNA-directed DNA polymerase</keyword>
<evidence type="ECO:0000313" key="2">
    <source>
        <dbReference type="EMBL" id="GJS85172.1"/>
    </source>
</evidence>
<protein>
    <submittedName>
        <fullName evidence="2">Reverse transcriptase domain-containing protein</fullName>
    </submittedName>
</protein>
<dbReference type="PANTHER" id="PTHR47266">
    <property type="entry name" value="ENDONUCLEASE-RELATED"/>
    <property type="match status" value="1"/>
</dbReference>
<dbReference type="GO" id="GO:0003964">
    <property type="term" value="F:RNA-directed DNA polymerase activity"/>
    <property type="evidence" value="ECO:0007669"/>
    <property type="project" value="UniProtKB-KW"/>
</dbReference>
<dbReference type="Pfam" id="PF17921">
    <property type="entry name" value="Integrase_H2C2"/>
    <property type="match status" value="1"/>
</dbReference>
<dbReference type="InterPro" id="IPR041588">
    <property type="entry name" value="Integrase_H2C2"/>
</dbReference>
<keyword evidence="3" id="KW-1185">Reference proteome</keyword>
<dbReference type="InterPro" id="IPR036397">
    <property type="entry name" value="RNaseH_sf"/>
</dbReference>
<reference evidence="2" key="2">
    <citation type="submission" date="2022-01" db="EMBL/GenBank/DDBJ databases">
        <authorList>
            <person name="Yamashiro T."/>
            <person name="Shiraishi A."/>
            <person name="Satake H."/>
            <person name="Nakayama K."/>
        </authorList>
    </citation>
    <scope>NUCLEOTIDE SEQUENCE</scope>
</reference>
<dbReference type="Gene3D" id="3.30.420.10">
    <property type="entry name" value="Ribonuclease H-like superfamily/Ribonuclease H"/>
    <property type="match status" value="1"/>
</dbReference>
<organism evidence="2 3">
    <name type="scientific">Tanacetum coccineum</name>
    <dbReference type="NCBI Taxonomy" id="301880"/>
    <lineage>
        <taxon>Eukaryota</taxon>
        <taxon>Viridiplantae</taxon>
        <taxon>Streptophyta</taxon>
        <taxon>Embryophyta</taxon>
        <taxon>Tracheophyta</taxon>
        <taxon>Spermatophyta</taxon>
        <taxon>Magnoliopsida</taxon>
        <taxon>eudicotyledons</taxon>
        <taxon>Gunneridae</taxon>
        <taxon>Pentapetalae</taxon>
        <taxon>asterids</taxon>
        <taxon>campanulids</taxon>
        <taxon>Asterales</taxon>
        <taxon>Asteraceae</taxon>
        <taxon>Asteroideae</taxon>
        <taxon>Anthemideae</taxon>
        <taxon>Anthemidinae</taxon>
        <taxon>Tanacetum</taxon>
    </lineage>
</organism>
<gene>
    <name evidence="2" type="ORF">Tco_0751713</name>
</gene>
<comment type="caution">
    <text evidence="2">The sequence shown here is derived from an EMBL/GenBank/DDBJ whole genome shotgun (WGS) entry which is preliminary data.</text>
</comment>
<evidence type="ECO:0000259" key="1">
    <source>
        <dbReference type="Pfam" id="PF17921"/>
    </source>
</evidence>
<feature type="domain" description="Integrase zinc-binding" evidence="1">
    <location>
        <begin position="10"/>
        <end position="61"/>
    </location>
</feature>
<dbReference type="InterPro" id="IPR012337">
    <property type="entry name" value="RNaseH-like_sf"/>
</dbReference>
<proteinExistence type="predicted"/>